<dbReference type="AlphaFoldDB" id="A0A8S1IR65"/>
<feature type="region of interest" description="Disordered" evidence="10">
    <location>
        <begin position="165"/>
        <end position="188"/>
    </location>
</feature>
<dbReference type="OrthoDB" id="10264738at2759"/>
<keyword evidence="8" id="KW-0464">Manganese</keyword>
<dbReference type="InterPro" id="IPR001932">
    <property type="entry name" value="PPM-type_phosphatase-like_dom"/>
</dbReference>
<keyword evidence="6" id="KW-0460">Magnesium</keyword>
<comment type="cofactor">
    <cofactor evidence="2">
        <name>Mg(2+)</name>
        <dbReference type="ChEBI" id="CHEBI:18420"/>
    </cofactor>
</comment>
<sequence length="516" mass="53811">MGAGAADAALPPEGGGELSGQGFEDERSGGRPAPVGGKGAIEAGGPGGASAGGGAPMSAEAGTQSAPPDPSLLDNSSNRGKSMDGKDSAGQRQAGAEVPMMAVAAVRPELPVGSKNTQGRRATMEDACAVVDNLLEAPLCFRPSDRVVPPAVARMLAPLWAQPPTATGEVKASSDLDGDSEKGPDDGAERCIRRDTWFHFVGVYDGHGGQAVASDAAEHLHVFFKKAFQDAVLASADDGKPCDPPRLSSPTPRTRLSCDPLPDEERLNAVIAPNIDHGWLTDEGGWEPAVRVSSGSLAWSKGSSESMGCHPGLGLEGVAGAVKAAFGMMDQRLEAAQCAEAVGSTAVVALVSRWHVCVANCGDSRAVLSRNGAAYRMTRDHKPDLEDEQERIISCGGTVLNYNGKRVMGLLAMSRALGDHGLRDAGVISEPEVTIIARDKEDEFLVLATDGLWDTMSDKEVCDLARRCFQRAKERGAEPEMASRVAAGVLMKTALDRGSKDNITVTVVDLRPSSQP</sequence>
<evidence type="ECO:0000313" key="13">
    <source>
        <dbReference type="Proteomes" id="UP000708148"/>
    </source>
</evidence>
<dbReference type="Proteomes" id="UP000708148">
    <property type="component" value="Unassembled WGS sequence"/>
</dbReference>
<dbReference type="EMBL" id="CAJHUC010000703">
    <property type="protein sequence ID" value="CAD7697719.1"/>
    <property type="molecule type" value="Genomic_DNA"/>
</dbReference>
<evidence type="ECO:0000313" key="12">
    <source>
        <dbReference type="EMBL" id="CAD7697719.1"/>
    </source>
</evidence>
<comment type="similarity">
    <text evidence="9">Belongs to the PP2C family.</text>
</comment>
<feature type="domain" description="PPM-type phosphatase" evidence="11">
    <location>
        <begin position="111"/>
        <end position="510"/>
    </location>
</feature>
<dbReference type="SMART" id="SM00332">
    <property type="entry name" value="PP2Cc"/>
    <property type="match status" value="1"/>
</dbReference>
<proteinExistence type="inferred from homology"/>
<gene>
    <name evidence="12" type="ORF">OSTQU699_LOCUS3080</name>
</gene>
<feature type="region of interest" description="Disordered" evidence="10">
    <location>
        <begin position="237"/>
        <end position="256"/>
    </location>
</feature>
<dbReference type="CDD" id="cd00143">
    <property type="entry name" value="PP2Cc"/>
    <property type="match status" value="1"/>
</dbReference>
<dbReference type="EC" id="3.1.3.16" evidence="3"/>
<dbReference type="PROSITE" id="PS51746">
    <property type="entry name" value="PPM_2"/>
    <property type="match status" value="1"/>
</dbReference>
<dbReference type="SUPFAM" id="SSF81606">
    <property type="entry name" value="PP2C-like"/>
    <property type="match status" value="1"/>
</dbReference>
<evidence type="ECO:0000256" key="2">
    <source>
        <dbReference type="ARBA" id="ARBA00001946"/>
    </source>
</evidence>
<feature type="region of interest" description="Disordered" evidence="10">
    <location>
        <begin position="1"/>
        <end position="96"/>
    </location>
</feature>
<reference evidence="12" key="1">
    <citation type="submission" date="2020-12" db="EMBL/GenBank/DDBJ databases">
        <authorList>
            <person name="Iha C."/>
        </authorList>
    </citation>
    <scope>NUCLEOTIDE SEQUENCE</scope>
</reference>
<evidence type="ECO:0000256" key="4">
    <source>
        <dbReference type="ARBA" id="ARBA00022723"/>
    </source>
</evidence>
<evidence type="ECO:0000259" key="11">
    <source>
        <dbReference type="PROSITE" id="PS51746"/>
    </source>
</evidence>
<keyword evidence="7 9" id="KW-0904">Protein phosphatase</keyword>
<evidence type="ECO:0000256" key="8">
    <source>
        <dbReference type="ARBA" id="ARBA00023211"/>
    </source>
</evidence>
<keyword evidence="13" id="KW-1185">Reference proteome</keyword>
<dbReference type="PROSITE" id="PS01032">
    <property type="entry name" value="PPM_1"/>
    <property type="match status" value="1"/>
</dbReference>
<feature type="compositionally biased region" description="Gly residues" evidence="10">
    <location>
        <begin position="36"/>
        <end position="55"/>
    </location>
</feature>
<dbReference type="PANTHER" id="PTHR47992">
    <property type="entry name" value="PROTEIN PHOSPHATASE"/>
    <property type="match status" value="1"/>
</dbReference>
<evidence type="ECO:0000256" key="7">
    <source>
        <dbReference type="ARBA" id="ARBA00022912"/>
    </source>
</evidence>
<comment type="cofactor">
    <cofactor evidence="1">
        <name>Mn(2+)</name>
        <dbReference type="ChEBI" id="CHEBI:29035"/>
    </cofactor>
</comment>
<evidence type="ECO:0000256" key="9">
    <source>
        <dbReference type="RuleBase" id="RU003465"/>
    </source>
</evidence>
<name>A0A8S1IR65_9CHLO</name>
<evidence type="ECO:0000256" key="6">
    <source>
        <dbReference type="ARBA" id="ARBA00022842"/>
    </source>
</evidence>
<keyword evidence="5 9" id="KW-0378">Hydrolase</keyword>
<evidence type="ECO:0000256" key="10">
    <source>
        <dbReference type="SAM" id="MobiDB-lite"/>
    </source>
</evidence>
<dbReference type="GO" id="GO:0046872">
    <property type="term" value="F:metal ion binding"/>
    <property type="evidence" value="ECO:0007669"/>
    <property type="project" value="UniProtKB-KW"/>
</dbReference>
<comment type="caution">
    <text evidence="12">The sequence shown here is derived from an EMBL/GenBank/DDBJ whole genome shotgun (WGS) entry which is preliminary data.</text>
</comment>
<dbReference type="GO" id="GO:0004722">
    <property type="term" value="F:protein serine/threonine phosphatase activity"/>
    <property type="evidence" value="ECO:0007669"/>
    <property type="project" value="UniProtKB-EC"/>
</dbReference>
<feature type="compositionally biased region" description="Low complexity" evidence="10">
    <location>
        <begin position="245"/>
        <end position="256"/>
    </location>
</feature>
<dbReference type="InterPro" id="IPR015655">
    <property type="entry name" value="PP2C"/>
</dbReference>
<evidence type="ECO:0000256" key="3">
    <source>
        <dbReference type="ARBA" id="ARBA00013081"/>
    </source>
</evidence>
<dbReference type="Gene3D" id="3.60.40.10">
    <property type="entry name" value="PPM-type phosphatase domain"/>
    <property type="match status" value="1"/>
</dbReference>
<accession>A0A8S1IR65</accession>
<dbReference type="Pfam" id="PF00481">
    <property type="entry name" value="PP2C"/>
    <property type="match status" value="1"/>
</dbReference>
<keyword evidence="4" id="KW-0479">Metal-binding</keyword>
<protein>
    <recommendedName>
        <fullName evidence="3">protein-serine/threonine phosphatase</fullName>
        <ecNumber evidence="3">3.1.3.16</ecNumber>
    </recommendedName>
</protein>
<organism evidence="12 13">
    <name type="scientific">Ostreobium quekettii</name>
    <dbReference type="NCBI Taxonomy" id="121088"/>
    <lineage>
        <taxon>Eukaryota</taxon>
        <taxon>Viridiplantae</taxon>
        <taxon>Chlorophyta</taxon>
        <taxon>core chlorophytes</taxon>
        <taxon>Ulvophyceae</taxon>
        <taxon>TCBD clade</taxon>
        <taxon>Bryopsidales</taxon>
        <taxon>Ostreobineae</taxon>
        <taxon>Ostreobiaceae</taxon>
        <taxon>Ostreobium</taxon>
    </lineage>
</organism>
<evidence type="ECO:0000256" key="5">
    <source>
        <dbReference type="ARBA" id="ARBA00022801"/>
    </source>
</evidence>
<dbReference type="InterPro" id="IPR000222">
    <property type="entry name" value="PP2C_BS"/>
</dbReference>
<feature type="compositionally biased region" description="Basic and acidic residues" evidence="10">
    <location>
        <begin position="179"/>
        <end position="188"/>
    </location>
</feature>
<dbReference type="InterPro" id="IPR036457">
    <property type="entry name" value="PPM-type-like_dom_sf"/>
</dbReference>
<evidence type="ECO:0000256" key="1">
    <source>
        <dbReference type="ARBA" id="ARBA00001936"/>
    </source>
</evidence>